<name>A0A1M6KQF5_MALRU</name>
<accession>A0A1M6KQF5</accession>
<evidence type="ECO:0000313" key="2">
    <source>
        <dbReference type="Proteomes" id="UP000184171"/>
    </source>
</evidence>
<evidence type="ECO:0000313" key="1">
    <source>
        <dbReference type="EMBL" id="SHJ61124.1"/>
    </source>
</evidence>
<organism evidence="1 2">
    <name type="scientific">Malonomonas rubra DSM 5091</name>
    <dbReference type="NCBI Taxonomy" id="1122189"/>
    <lineage>
        <taxon>Bacteria</taxon>
        <taxon>Pseudomonadati</taxon>
        <taxon>Thermodesulfobacteriota</taxon>
        <taxon>Desulfuromonadia</taxon>
        <taxon>Desulfuromonadales</taxon>
        <taxon>Geopsychrobacteraceae</taxon>
        <taxon>Malonomonas</taxon>
    </lineage>
</organism>
<dbReference type="OrthoDB" id="5408470at2"/>
<keyword evidence="2" id="KW-1185">Reference proteome</keyword>
<dbReference type="RefSeq" id="WP_072909328.1">
    <property type="nucleotide sequence ID" value="NZ_FQZT01000011.1"/>
</dbReference>
<protein>
    <recommendedName>
        <fullName evidence="3">DUF432 domain-containing protein</fullName>
    </recommendedName>
</protein>
<proteinExistence type="predicted"/>
<evidence type="ECO:0008006" key="3">
    <source>
        <dbReference type="Google" id="ProtNLM"/>
    </source>
</evidence>
<dbReference type="AlphaFoldDB" id="A0A1M6KQF5"/>
<dbReference type="EMBL" id="FQZT01000011">
    <property type="protein sequence ID" value="SHJ61124.1"/>
    <property type="molecule type" value="Genomic_DNA"/>
</dbReference>
<reference evidence="1 2" key="1">
    <citation type="submission" date="2016-11" db="EMBL/GenBank/DDBJ databases">
        <authorList>
            <person name="Jaros S."/>
            <person name="Januszkiewicz K."/>
            <person name="Wedrychowicz H."/>
        </authorList>
    </citation>
    <scope>NUCLEOTIDE SEQUENCE [LARGE SCALE GENOMIC DNA]</scope>
    <source>
        <strain evidence="1 2">DSM 5091</strain>
    </source>
</reference>
<gene>
    <name evidence="1" type="ORF">SAMN02745165_02759</name>
</gene>
<dbReference type="STRING" id="1122189.SAMN02745165_02759"/>
<dbReference type="Proteomes" id="UP000184171">
    <property type="component" value="Unassembled WGS sequence"/>
</dbReference>
<sequence>MANDNIMLQPVNWWGDFPLPVNESLRWTIGSFSLQVLRREKEWLIWHQKTTETIADHEVWQIEKNRDLDLESGDVQRHIFSSTENQFSISPRLADRAIIVKTAKPLNIQPKQQIDIYVSTPLWFAVTVHKAKIDLQEVPIIRPSDTWFGSSTLAGELCYASTTQGRLYLSDLPQRPHRAISPVRIKNQAEKPLLLTQFSLPTPYLSLFDTDQGGLWTEAITLLNDDDTDMAKVSFSDSPLTPYAKAKKICKAREKKERNMLLNTFSTLFS</sequence>